<reference evidence="5 6" key="1">
    <citation type="submission" date="2019-07" db="EMBL/GenBank/DDBJ databases">
        <title>Whole genome shotgun sequence of Nocardia ninae NBRC 108245.</title>
        <authorList>
            <person name="Hosoyama A."/>
            <person name="Uohara A."/>
            <person name="Ohji S."/>
            <person name="Ichikawa N."/>
        </authorList>
    </citation>
    <scope>NUCLEOTIDE SEQUENCE [LARGE SCALE GENOMIC DNA]</scope>
    <source>
        <strain evidence="5 6">NBRC 108245</strain>
    </source>
</reference>
<dbReference type="InterPro" id="IPR011663">
    <property type="entry name" value="UTRA"/>
</dbReference>
<accession>A0A511MTG7</accession>
<proteinExistence type="predicted"/>
<dbReference type="OrthoDB" id="3575876at2"/>
<dbReference type="GO" id="GO:0003700">
    <property type="term" value="F:DNA-binding transcription factor activity"/>
    <property type="evidence" value="ECO:0007669"/>
    <property type="project" value="InterPro"/>
</dbReference>
<dbReference type="GO" id="GO:0045892">
    <property type="term" value="P:negative regulation of DNA-templated transcription"/>
    <property type="evidence" value="ECO:0007669"/>
    <property type="project" value="TreeGrafter"/>
</dbReference>
<keyword evidence="2" id="KW-0238">DNA-binding</keyword>
<dbReference type="EMBL" id="BJXA01000111">
    <property type="protein sequence ID" value="GEM43731.1"/>
    <property type="molecule type" value="Genomic_DNA"/>
</dbReference>
<comment type="caution">
    <text evidence="5">The sequence shown here is derived from an EMBL/GenBank/DDBJ whole genome shotgun (WGS) entry which is preliminary data.</text>
</comment>
<dbReference type="PROSITE" id="PS50949">
    <property type="entry name" value="HTH_GNTR"/>
    <property type="match status" value="1"/>
</dbReference>
<keyword evidence="3" id="KW-0804">Transcription</keyword>
<dbReference type="PANTHER" id="PTHR44846">
    <property type="entry name" value="MANNOSYL-D-GLYCERATE TRANSPORT/METABOLISM SYSTEM REPRESSOR MNGR-RELATED"/>
    <property type="match status" value="1"/>
</dbReference>
<dbReference type="Proteomes" id="UP000321424">
    <property type="component" value="Unassembled WGS sequence"/>
</dbReference>
<dbReference type="SUPFAM" id="SSF46785">
    <property type="entry name" value="Winged helix' DNA-binding domain"/>
    <property type="match status" value="1"/>
</dbReference>
<evidence type="ECO:0000256" key="1">
    <source>
        <dbReference type="ARBA" id="ARBA00023015"/>
    </source>
</evidence>
<dbReference type="CDD" id="cd07377">
    <property type="entry name" value="WHTH_GntR"/>
    <property type="match status" value="1"/>
</dbReference>
<dbReference type="Pfam" id="PF00392">
    <property type="entry name" value="GntR"/>
    <property type="match status" value="1"/>
</dbReference>
<dbReference type="Pfam" id="PF07702">
    <property type="entry name" value="UTRA"/>
    <property type="match status" value="1"/>
</dbReference>
<dbReference type="SMART" id="SM00866">
    <property type="entry name" value="UTRA"/>
    <property type="match status" value="1"/>
</dbReference>
<dbReference type="Gene3D" id="1.10.10.10">
    <property type="entry name" value="Winged helix-like DNA-binding domain superfamily/Winged helix DNA-binding domain"/>
    <property type="match status" value="1"/>
</dbReference>
<dbReference type="SMART" id="SM00345">
    <property type="entry name" value="HTH_GNTR"/>
    <property type="match status" value="1"/>
</dbReference>
<dbReference type="InterPro" id="IPR050679">
    <property type="entry name" value="Bact_HTH_transcr_reg"/>
</dbReference>
<keyword evidence="1" id="KW-0805">Transcription regulation</keyword>
<name>A0A511MTG7_9NOCA</name>
<dbReference type="Gene3D" id="3.40.1410.10">
    <property type="entry name" value="Chorismate lyase-like"/>
    <property type="match status" value="1"/>
</dbReference>
<dbReference type="PANTHER" id="PTHR44846:SF17">
    <property type="entry name" value="GNTR-FAMILY TRANSCRIPTIONAL REGULATOR"/>
    <property type="match status" value="1"/>
</dbReference>
<feature type="domain" description="HTH gntR-type" evidence="4">
    <location>
        <begin position="5"/>
        <end position="77"/>
    </location>
</feature>
<dbReference type="GO" id="GO:0003677">
    <property type="term" value="F:DNA binding"/>
    <property type="evidence" value="ECO:0007669"/>
    <property type="project" value="UniProtKB-KW"/>
</dbReference>
<dbReference type="RefSeq" id="WP_147142868.1">
    <property type="nucleotide sequence ID" value="NZ_BJXA01000111.1"/>
</dbReference>
<protein>
    <recommendedName>
        <fullName evidence="4">HTH gntR-type domain-containing protein</fullName>
    </recommendedName>
</protein>
<evidence type="ECO:0000256" key="3">
    <source>
        <dbReference type="ARBA" id="ARBA00023163"/>
    </source>
</evidence>
<evidence type="ECO:0000313" key="5">
    <source>
        <dbReference type="EMBL" id="GEM43731.1"/>
    </source>
</evidence>
<evidence type="ECO:0000256" key="2">
    <source>
        <dbReference type="ARBA" id="ARBA00023125"/>
    </source>
</evidence>
<dbReference type="SUPFAM" id="SSF64288">
    <property type="entry name" value="Chorismate lyase-like"/>
    <property type="match status" value="1"/>
</dbReference>
<dbReference type="InterPro" id="IPR036390">
    <property type="entry name" value="WH_DNA-bd_sf"/>
</dbReference>
<evidence type="ECO:0000259" key="4">
    <source>
        <dbReference type="PROSITE" id="PS50949"/>
    </source>
</evidence>
<dbReference type="InterPro" id="IPR036388">
    <property type="entry name" value="WH-like_DNA-bd_sf"/>
</dbReference>
<dbReference type="InterPro" id="IPR028978">
    <property type="entry name" value="Chorismate_lyase_/UTRA_dom_sf"/>
</dbReference>
<evidence type="ECO:0000313" key="6">
    <source>
        <dbReference type="Proteomes" id="UP000321424"/>
    </source>
</evidence>
<gene>
    <name evidence="5" type="ORF">NN4_82500</name>
</gene>
<dbReference type="InterPro" id="IPR000524">
    <property type="entry name" value="Tscrpt_reg_HTH_GntR"/>
</dbReference>
<keyword evidence="6" id="KW-1185">Reference proteome</keyword>
<dbReference type="AlphaFoldDB" id="A0A511MTG7"/>
<organism evidence="5 6">
    <name type="scientific">Nocardia ninae NBRC 108245</name>
    <dbReference type="NCBI Taxonomy" id="1210091"/>
    <lineage>
        <taxon>Bacteria</taxon>
        <taxon>Bacillati</taxon>
        <taxon>Actinomycetota</taxon>
        <taxon>Actinomycetes</taxon>
        <taxon>Mycobacteriales</taxon>
        <taxon>Nocardiaceae</taxon>
        <taxon>Nocardia</taxon>
    </lineage>
</organism>
<sequence length="252" mass="28306">MPNSSSLWREIATDLRRRIEAGEWSPGETLPAMRMLAEHYGTNSHAPINRAVLHLINEGVLVTTPDAPRRGVRVRARPKVVRPIDQRFESTNASPDVTFEQITGMDDVTVEIAYDRETPVDVVELLGDGMILVRTFRYLIAETPHQVMRSWMLDRVAQTAGLRTPDDEVPGRTTETWLREGGIDVRRATLTIESRLPTEEEAAELAMPATVPVMVRKKTLWDAGCQAVETNTTVVVADQIIYRAEFSLEDLC</sequence>